<dbReference type="PANTHER" id="PTHR30346">
    <property type="entry name" value="TRANSCRIPTIONAL DUAL REGULATOR HCAR-RELATED"/>
    <property type="match status" value="1"/>
</dbReference>
<evidence type="ECO:0000313" key="7">
    <source>
        <dbReference type="EMBL" id="RFU52025.1"/>
    </source>
</evidence>
<keyword evidence="2" id="KW-0805">Transcription regulation</keyword>
<dbReference type="SUPFAM" id="SSF46785">
    <property type="entry name" value="Winged helix' DNA-binding domain"/>
    <property type="match status" value="1"/>
</dbReference>
<dbReference type="EMBL" id="QVQY01000001">
    <property type="protein sequence ID" value="RFU52025.1"/>
    <property type="molecule type" value="Genomic_DNA"/>
</dbReference>
<gene>
    <name evidence="6" type="ORF">DDV21_005175</name>
    <name evidence="7" type="ORF">DDV22_00870</name>
    <name evidence="8" type="ORF">DDV23_01425</name>
</gene>
<dbReference type="GO" id="GO:0032993">
    <property type="term" value="C:protein-DNA complex"/>
    <property type="evidence" value="ECO:0007669"/>
    <property type="project" value="TreeGrafter"/>
</dbReference>
<proteinExistence type="inferred from homology"/>
<evidence type="ECO:0000256" key="1">
    <source>
        <dbReference type="ARBA" id="ARBA00009437"/>
    </source>
</evidence>
<name>A0A372KPH9_9STRE</name>
<dbReference type="Gene3D" id="3.40.190.290">
    <property type="match status" value="1"/>
</dbReference>
<dbReference type="InterPro" id="IPR005119">
    <property type="entry name" value="LysR_subst-bd"/>
</dbReference>
<evidence type="ECO:0000256" key="3">
    <source>
        <dbReference type="ARBA" id="ARBA00023125"/>
    </source>
</evidence>
<dbReference type="EMBL" id="QVQZ01000001">
    <property type="protein sequence ID" value="RFU54217.1"/>
    <property type="molecule type" value="Genomic_DNA"/>
</dbReference>
<organism evidence="8 10">
    <name type="scientific">Streptococcus chenjunshii</name>
    <dbReference type="NCBI Taxonomy" id="2173853"/>
    <lineage>
        <taxon>Bacteria</taxon>
        <taxon>Bacillati</taxon>
        <taxon>Bacillota</taxon>
        <taxon>Bacilli</taxon>
        <taxon>Lactobacillales</taxon>
        <taxon>Streptococcaceae</taxon>
        <taxon>Streptococcus</taxon>
    </lineage>
</organism>
<dbReference type="KEGG" id="schj:DDV21_005175"/>
<reference evidence="8 10" key="2">
    <citation type="submission" date="2018-08" db="EMBL/GenBank/DDBJ databases">
        <title>Draft genome of Streptococcus sp. nov. Z1.</title>
        <authorList>
            <person name="Tian Z."/>
        </authorList>
    </citation>
    <scope>NUCLEOTIDE SEQUENCE [LARGE SCALE GENOMIC DNA]</scope>
    <source>
        <strain evidence="8">Z1</strain>
        <strain evidence="10">Z1(2018)</strain>
    </source>
</reference>
<reference evidence="6" key="4">
    <citation type="journal article" date="2019" name="Int. J. Syst. Evol. Microbiol.">
        <title>Streptococcus chenjunshii sp. nov. isolated from feces of Tibetan antelopes.</title>
        <authorList>
            <person name="Tian Z."/>
            <person name="Lu S."/>
            <person name="Jin D."/>
            <person name="Yang J."/>
            <person name="Pu J."/>
            <person name="Lai X.H."/>
            <person name="Bai X.N."/>
            <person name="Wu X.M."/>
            <person name="Li J."/>
            <person name="Wang S."/>
            <person name="Xu J."/>
        </authorList>
    </citation>
    <scope>NUCLEOTIDE SEQUENCE</scope>
    <source>
        <strain evidence="6">Z15</strain>
    </source>
</reference>
<evidence type="ECO:0000313" key="10">
    <source>
        <dbReference type="Proteomes" id="UP000262901"/>
    </source>
</evidence>
<dbReference type="CDD" id="cd05466">
    <property type="entry name" value="PBP2_LTTR_substrate"/>
    <property type="match status" value="1"/>
</dbReference>
<dbReference type="EMBL" id="CP031733">
    <property type="protein sequence ID" value="AXQ78514.1"/>
    <property type="molecule type" value="Genomic_DNA"/>
</dbReference>
<accession>A0A372KPH9</accession>
<protein>
    <submittedName>
        <fullName evidence="8">LysR family transcriptional regulator</fullName>
    </submittedName>
</protein>
<dbReference type="Pfam" id="PF00126">
    <property type="entry name" value="HTH_1"/>
    <property type="match status" value="1"/>
</dbReference>
<dbReference type="PROSITE" id="PS50931">
    <property type="entry name" value="HTH_LYSR"/>
    <property type="match status" value="1"/>
</dbReference>
<dbReference type="InterPro" id="IPR036390">
    <property type="entry name" value="WH_DNA-bd_sf"/>
</dbReference>
<dbReference type="SUPFAM" id="SSF53850">
    <property type="entry name" value="Periplasmic binding protein-like II"/>
    <property type="match status" value="1"/>
</dbReference>
<dbReference type="AlphaFoldDB" id="A0A372KPH9"/>
<dbReference type="Proteomes" id="UP000246115">
    <property type="component" value="Chromosome"/>
</dbReference>
<sequence>MLSTVLCTVYQLSACLYKYFRIWLIDQFRYNDNKPTACERGTETVHIEKIKYFIDLYDCRSFTETARKNYISQASVSQYITSLEKEFAAQFFDRNVAPIRPTHAGKLFYNNAKLLLRQYEESKKQIQNLSERSVPRIALAYTSLSDLKLLLPLIVTLKHKQTAIDIELEKVDCKAIQSYLIKGISDAALSFSEEFTDPSLHHILLKSGKYSALVPQGHPLFDKRAISVQELYTYPLLMLSEESMGETFLTMKERSLEDGYFPNIARTVNDFEEAFFYILSEQLIGFGTEDYNLDHLDGLIRNIPIQGSRHSYKIILAYKKDEQNKDLSVFLELLKGCNYKIK</sequence>
<evidence type="ECO:0000313" key="9">
    <source>
        <dbReference type="Proteomes" id="UP000246115"/>
    </source>
</evidence>
<evidence type="ECO:0000259" key="5">
    <source>
        <dbReference type="PROSITE" id="PS50931"/>
    </source>
</evidence>
<comment type="similarity">
    <text evidence="1">Belongs to the LysR transcriptional regulatory family.</text>
</comment>
<reference evidence="9" key="3">
    <citation type="submission" date="2018-08" db="EMBL/GenBank/DDBJ databases">
        <title>Streptococcus chenjunshii sp. nov., isolated from stools sample of the Tibetan antelope in the Qinghai-Tibet plateau, China.</title>
        <authorList>
            <person name="Tian Z."/>
        </authorList>
    </citation>
    <scope>NUCLEOTIDE SEQUENCE [LARGE SCALE GENOMIC DNA]</scope>
    <source>
        <strain evidence="9">Z15</strain>
    </source>
</reference>
<dbReference type="GO" id="GO:0003677">
    <property type="term" value="F:DNA binding"/>
    <property type="evidence" value="ECO:0007669"/>
    <property type="project" value="UniProtKB-KW"/>
</dbReference>
<evidence type="ECO:0000313" key="11">
    <source>
        <dbReference type="Proteomes" id="UP000264056"/>
    </source>
</evidence>
<dbReference type="Pfam" id="PF03466">
    <property type="entry name" value="LysR_substrate"/>
    <property type="match status" value="1"/>
</dbReference>
<evidence type="ECO:0000313" key="8">
    <source>
        <dbReference type="EMBL" id="RFU54217.1"/>
    </source>
</evidence>
<accession>A0A346NBW9</accession>
<feature type="domain" description="HTH lysR-type" evidence="5">
    <location>
        <begin position="45"/>
        <end position="102"/>
    </location>
</feature>
<dbReference type="Proteomes" id="UP000262901">
    <property type="component" value="Unassembled WGS sequence"/>
</dbReference>
<keyword evidence="11" id="KW-1185">Reference proteome</keyword>
<evidence type="ECO:0000256" key="4">
    <source>
        <dbReference type="ARBA" id="ARBA00023163"/>
    </source>
</evidence>
<keyword evidence="4" id="KW-0804">Transcription</keyword>
<dbReference type="InterPro" id="IPR000847">
    <property type="entry name" value="LysR_HTH_N"/>
</dbReference>
<dbReference type="PANTHER" id="PTHR30346:SF28">
    <property type="entry name" value="HTH-TYPE TRANSCRIPTIONAL REGULATOR CYNR"/>
    <property type="match status" value="1"/>
</dbReference>
<keyword evidence="3" id="KW-0238">DNA-binding</keyword>
<dbReference type="InterPro" id="IPR036388">
    <property type="entry name" value="WH-like_DNA-bd_sf"/>
</dbReference>
<dbReference type="GO" id="GO:0003700">
    <property type="term" value="F:DNA-binding transcription factor activity"/>
    <property type="evidence" value="ECO:0007669"/>
    <property type="project" value="InterPro"/>
</dbReference>
<evidence type="ECO:0000256" key="2">
    <source>
        <dbReference type="ARBA" id="ARBA00023015"/>
    </source>
</evidence>
<evidence type="ECO:0000313" key="6">
    <source>
        <dbReference type="EMBL" id="AXQ78514.1"/>
    </source>
</evidence>
<dbReference type="Gene3D" id="1.10.10.10">
    <property type="entry name" value="Winged helix-like DNA-binding domain superfamily/Winged helix DNA-binding domain"/>
    <property type="match status" value="1"/>
</dbReference>
<dbReference type="Proteomes" id="UP000264056">
    <property type="component" value="Unassembled WGS sequence"/>
</dbReference>
<reference evidence="7 11" key="1">
    <citation type="submission" date="2018-08" db="EMBL/GenBank/DDBJ databases">
        <title>Draft genome of Streptococcus sp .nov. Z2.</title>
        <authorList>
            <person name="Tian Z."/>
        </authorList>
    </citation>
    <scope>NUCLEOTIDE SEQUENCE [LARGE SCALE GENOMIC DNA]</scope>
    <source>
        <strain evidence="7 11">Z2</strain>
    </source>
</reference>